<evidence type="ECO:0000313" key="2">
    <source>
        <dbReference type="Proteomes" id="UP000240283"/>
    </source>
</evidence>
<accession>A0A2H5BQ87</accession>
<keyword evidence="2" id="KW-1185">Reference proteome</keyword>
<reference evidence="1 2" key="1">
    <citation type="submission" date="2017-12" db="EMBL/GenBank/DDBJ databases">
        <title>Genomic analysis of a novel phage Vp_R1 lytic to Vibrio parahaemolyticus.</title>
        <authorList>
            <person name="Ren H."/>
            <person name="Li Z."/>
        </authorList>
    </citation>
    <scope>NUCLEOTIDE SEQUENCE [LARGE SCALE GENOMIC DNA]</scope>
</reference>
<dbReference type="Proteomes" id="UP000240283">
    <property type="component" value="Segment"/>
</dbReference>
<organism evidence="1 2">
    <name type="scientific">Vibrio phage Vp_R1</name>
    <dbReference type="NCBI Taxonomy" id="2059867"/>
    <lineage>
        <taxon>Viruses</taxon>
        <taxon>Duplodnaviria</taxon>
        <taxon>Heunggongvirae</taxon>
        <taxon>Uroviricota</taxon>
        <taxon>Caudoviricetes</taxon>
        <taxon>Grimontviridae</taxon>
        <taxon>Dalianvirus</taxon>
        <taxon>Dalianvirus R1</taxon>
    </lineage>
</organism>
<sequence length="127" mass="14208">MIIITKSINGFTDILPVGRVFDSESKLFDFILDEDLHSFVEGCNEPEDLISEHVDFEYVTVVKSCGFVYVVDFTEGDYDLVGEVFGTKEAAYSAIEGCGIHSDFDAKDAKEAIDFGYVSIARKLIQW</sequence>
<protein>
    <submittedName>
        <fullName evidence="1">Uncharacterized protein</fullName>
    </submittedName>
</protein>
<dbReference type="EMBL" id="MG603697">
    <property type="protein sequence ID" value="AUG88498.1"/>
    <property type="molecule type" value="Genomic_DNA"/>
</dbReference>
<proteinExistence type="predicted"/>
<name>A0A2H5BQ87_9CAUD</name>
<gene>
    <name evidence="1" type="ORF">VPR_134</name>
</gene>
<evidence type="ECO:0000313" key="1">
    <source>
        <dbReference type="EMBL" id="AUG88498.1"/>
    </source>
</evidence>